<dbReference type="Proteomes" id="UP000823865">
    <property type="component" value="Unassembled WGS sequence"/>
</dbReference>
<protein>
    <submittedName>
        <fullName evidence="1">Type II toxin-antitoxin system RelE/ParE family toxin</fullName>
    </submittedName>
</protein>
<gene>
    <name evidence="1" type="ORF">H9789_03625</name>
</gene>
<accession>A0A9E2L7F0</accession>
<comment type="caution">
    <text evidence="1">The sequence shown here is derived from an EMBL/GenBank/DDBJ whole genome shotgun (WGS) entry which is preliminary data.</text>
</comment>
<sequence length="111" mass="13319">MKTERKILFYKDYFISFYRSLDSGAQKKLDYVLGMLKIQERVSEKFVKFIREGLYEIRASYNGCIYRAFFIFDDGNIIMLFNGFQKKTQKTPDSEINKALELKKEYYEGKE</sequence>
<proteinExistence type="predicted"/>
<dbReference type="AlphaFoldDB" id="A0A9E2L7F0"/>
<dbReference type="EMBL" id="JAHLFU010000067">
    <property type="protein sequence ID" value="MBU3852908.1"/>
    <property type="molecule type" value="Genomic_DNA"/>
</dbReference>
<reference evidence="1" key="2">
    <citation type="submission" date="2021-04" db="EMBL/GenBank/DDBJ databases">
        <authorList>
            <person name="Gilroy R."/>
        </authorList>
    </citation>
    <scope>NUCLEOTIDE SEQUENCE</scope>
    <source>
        <strain evidence="1">G3-2149</strain>
    </source>
</reference>
<evidence type="ECO:0000313" key="2">
    <source>
        <dbReference type="Proteomes" id="UP000823865"/>
    </source>
</evidence>
<name>A0A9E2L7F0_9BACT</name>
<organism evidence="1 2">
    <name type="scientific">Candidatus Paraprevotella stercoravium</name>
    <dbReference type="NCBI Taxonomy" id="2838725"/>
    <lineage>
        <taxon>Bacteria</taxon>
        <taxon>Pseudomonadati</taxon>
        <taxon>Bacteroidota</taxon>
        <taxon>Bacteroidia</taxon>
        <taxon>Bacteroidales</taxon>
        <taxon>Prevotellaceae</taxon>
        <taxon>Paraprevotella</taxon>
    </lineage>
</organism>
<dbReference type="InterPro" id="IPR009241">
    <property type="entry name" value="HigB-like"/>
</dbReference>
<dbReference type="Pfam" id="PF05973">
    <property type="entry name" value="Gp49"/>
    <property type="match status" value="1"/>
</dbReference>
<reference evidence="1" key="1">
    <citation type="journal article" date="2021" name="PeerJ">
        <title>Extensive microbial diversity within the chicken gut microbiome revealed by metagenomics and culture.</title>
        <authorList>
            <person name="Gilroy R."/>
            <person name="Ravi A."/>
            <person name="Getino M."/>
            <person name="Pursley I."/>
            <person name="Horton D.L."/>
            <person name="Alikhan N.F."/>
            <person name="Baker D."/>
            <person name="Gharbi K."/>
            <person name="Hall N."/>
            <person name="Watson M."/>
            <person name="Adriaenssens E.M."/>
            <person name="Foster-Nyarko E."/>
            <person name="Jarju S."/>
            <person name="Secka A."/>
            <person name="Antonio M."/>
            <person name="Oren A."/>
            <person name="Chaudhuri R.R."/>
            <person name="La Ragione R."/>
            <person name="Hildebrand F."/>
            <person name="Pallen M.J."/>
        </authorList>
    </citation>
    <scope>NUCLEOTIDE SEQUENCE</scope>
    <source>
        <strain evidence="1">G3-2149</strain>
    </source>
</reference>
<evidence type="ECO:0000313" key="1">
    <source>
        <dbReference type="EMBL" id="MBU3852908.1"/>
    </source>
</evidence>